<dbReference type="InterPro" id="IPR004260">
    <property type="entry name" value="Pyr-dimer_DNA_glycosylase"/>
</dbReference>
<evidence type="ECO:0000313" key="3">
    <source>
        <dbReference type="Proteomes" id="UP000215332"/>
    </source>
</evidence>
<dbReference type="Proteomes" id="UP000215332">
    <property type="component" value="Chromosome 1"/>
</dbReference>
<organism evidence="2 3">
    <name type="scientific">Cutibacterium granulosum</name>
    <dbReference type="NCBI Taxonomy" id="33011"/>
    <lineage>
        <taxon>Bacteria</taxon>
        <taxon>Bacillati</taxon>
        <taxon>Actinomycetota</taxon>
        <taxon>Actinomycetes</taxon>
        <taxon>Propionibacteriales</taxon>
        <taxon>Propionibacteriaceae</taxon>
        <taxon>Cutibacterium</taxon>
    </lineage>
</organism>
<accession>A0A239WEW9</accession>
<dbReference type="EMBL" id="LT906441">
    <property type="protein sequence ID" value="SNV33037.1"/>
    <property type="molecule type" value="Genomic_DNA"/>
</dbReference>
<evidence type="ECO:0000313" key="2">
    <source>
        <dbReference type="EMBL" id="SNV33037.1"/>
    </source>
</evidence>
<sequence length="250" mass="26919">MVAATRSGHVLGDTGRGPPRRWNRGQNFAGPASGKPTGVITDTCEVRGGCQAQPLPVKLSLLCLVLCRWGIRRAGRLSAPLSPCPLEPKEEIMRLWSLHPQYLDTAGLTACWREALLAQAALTGRTRGYTRHPQLNRFRESTDPLGPSLPFWTASTSRRPAAASPMAPPASTTSRVSPITSTSLVASSTTSWSICAASWPDAAPNVSSSYRRQNRHPTRCSASLMAPSPTGRCDRHCCSQGGPCRFQWAG</sequence>
<gene>
    <name evidence="2" type="ORF">SAMEA4412665_00894</name>
</gene>
<proteinExistence type="predicted"/>
<evidence type="ECO:0008006" key="4">
    <source>
        <dbReference type="Google" id="ProtNLM"/>
    </source>
</evidence>
<dbReference type="KEGG" id="cgrn:4412665_00894"/>
<protein>
    <recommendedName>
        <fullName evidence="4">Pyrimidine dimer DNA glycosylase</fullName>
    </recommendedName>
</protein>
<reference evidence="2 3" key="1">
    <citation type="submission" date="2017-06" db="EMBL/GenBank/DDBJ databases">
        <authorList>
            <consortium name="Pathogen Informatics"/>
        </authorList>
    </citation>
    <scope>NUCLEOTIDE SEQUENCE [LARGE SCALE GENOMIC DNA]</scope>
    <source>
        <strain evidence="2 3">NCTC11865</strain>
    </source>
</reference>
<dbReference type="Pfam" id="PF03013">
    <property type="entry name" value="Pyr_excise"/>
    <property type="match status" value="1"/>
</dbReference>
<feature type="region of interest" description="Disordered" evidence="1">
    <location>
        <begin position="1"/>
        <end position="34"/>
    </location>
</feature>
<evidence type="ECO:0000256" key="1">
    <source>
        <dbReference type="SAM" id="MobiDB-lite"/>
    </source>
</evidence>
<dbReference type="AlphaFoldDB" id="A0A239WEW9"/>
<name>A0A239WEW9_9ACTN</name>